<reference evidence="1" key="1">
    <citation type="submission" date="2022-07" db="EMBL/GenBank/DDBJ databases">
        <title>Genome Sequence of Physisporinus lineatus.</title>
        <authorList>
            <person name="Buettner E."/>
        </authorList>
    </citation>
    <scope>NUCLEOTIDE SEQUENCE</scope>
    <source>
        <strain evidence="1">VT162</strain>
    </source>
</reference>
<evidence type="ECO:0000313" key="2">
    <source>
        <dbReference type="Proteomes" id="UP001212997"/>
    </source>
</evidence>
<keyword evidence="2" id="KW-1185">Reference proteome</keyword>
<proteinExistence type="predicted"/>
<accession>A0AAD5UQ64</accession>
<dbReference type="EMBL" id="JANAWD010001909">
    <property type="protein sequence ID" value="KAJ3472584.1"/>
    <property type="molecule type" value="Genomic_DNA"/>
</dbReference>
<dbReference type="AlphaFoldDB" id="A0AAD5UQ64"/>
<sequence>MANIGPNRGRVLRTALNRFAAVLIDEARTFTGLTYSELDEALGLEHGQSYRYSLYPRTRKTRAPQAASIQQLENRVAKLLKRCAHRLVIQNNKAAARRQEEIMGAPGDPIDFDDLVWSDLQIAYEHDWPTFRRLKGRPETMHHYLWHWGISWDKGLVPYPWSRELFGVPADMSVEEFLPALTMAHVIIRRDMAAGILPEYPSYHEILAIARSYGFPC</sequence>
<protein>
    <submittedName>
        <fullName evidence="1">Uncharacterized protein</fullName>
    </submittedName>
</protein>
<name>A0AAD5UQ64_9APHY</name>
<gene>
    <name evidence="1" type="ORF">NLI96_g13312</name>
</gene>
<organism evidence="1 2">
    <name type="scientific">Meripilus lineatus</name>
    <dbReference type="NCBI Taxonomy" id="2056292"/>
    <lineage>
        <taxon>Eukaryota</taxon>
        <taxon>Fungi</taxon>
        <taxon>Dikarya</taxon>
        <taxon>Basidiomycota</taxon>
        <taxon>Agaricomycotina</taxon>
        <taxon>Agaricomycetes</taxon>
        <taxon>Polyporales</taxon>
        <taxon>Meripilaceae</taxon>
        <taxon>Meripilus</taxon>
    </lineage>
</organism>
<comment type="caution">
    <text evidence="1">The sequence shown here is derived from an EMBL/GenBank/DDBJ whole genome shotgun (WGS) entry which is preliminary data.</text>
</comment>
<evidence type="ECO:0000313" key="1">
    <source>
        <dbReference type="EMBL" id="KAJ3472584.1"/>
    </source>
</evidence>
<dbReference type="Proteomes" id="UP001212997">
    <property type="component" value="Unassembled WGS sequence"/>
</dbReference>